<dbReference type="InterPro" id="IPR011014">
    <property type="entry name" value="MscS_channel_TM-2"/>
</dbReference>
<feature type="transmembrane region" description="Helical" evidence="7">
    <location>
        <begin position="610"/>
        <end position="637"/>
    </location>
</feature>
<keyword evidence="4 7" id="KW-0812">Transmembrane</keyword>
<feature type="transmembrane region" description="Helical" evidence="7">
    <location>
        <begin position="583"/>
        <end position="604"/>
    </location>
</feature>
<keyword evidence="12" id="KW-1185">Reference proteome</keyword>
<feature type="domain" description="Mechanosensitive ion channel MscS C-terminal" evidence="10">
    <location>
        <begin position="698"/>
        <end position="780"/>
    </location>
</feature>
<gene>
    <name evidence="11" type="ORF">IZT61_18740</name>
</gene>
<dbReference type="InterPro" id="IPR006685">
    <property type="entry name" value="MscS_channel_2nd"/>
</dbReference>
<evidence type="ECO:0000256" key="6">
    <source>
        <dbReference type="ARBA" id="ARBA00023136"/>
    </source>
</evidence>
<feature type="transmembrane region" description="Helical" evidence="7">
    <location>
        <begin position="538"/>
        <end position="563"/>
    </location>
</feature>
<evidence type="ECO:0000256" key="2">
    <source>
        <dbReference type="ARBA" id="ARBA00008017"/>
    </source>
</evidence>
<dbReference type="InterPro" id="IPR010920">
    <property type="entry name" value="LSM_dom_sf"/>
</dbReference>
<comment type="subcellular location">
    <subcellularLocation>
        <location evidence="1">Cell membrane</location>
        <topology evidence="1">Multi-pass membrane protein</topology>
    </subcellularLocation>
</comment>
<dbReference type="Proteomes" id="UP000594759">
    <property type="component" value="Chromosome"/>
</dbReference>
<feature type="transmembrane region" description="Helical" evidence="7">
    <location>
        <begin position="350"/>
        <end position="367"/>
    </location>
</feature>
<dbReference type="InterPro" id="IPR011066">
    <property type="entry name" value="MscS_channel_C_sf"/>
</dbReference>
<organism evidence="11 12">
    <name type="scientific">Pedobacter endophyticus</name>
    <dbReference type="NCBI Taxonomy" id="2789740"/>
    <lineage>
        <taxon>Bacteria</taxon>
        <taxon>Pseudomonadati</taxon>
        <taxon>Bacteroidota</taxon>
        <taxon>Sphingobacteriia</taxon>
        <taxon>Sphingobacteriales</taxon>
        <taxon>Sphingobacteriaceae</taxon>
        <taxon>Pedobacter</taxon>
    </lineage>
</organism>
<keyword evidence="3" id="KW-1003">Cell membrane</keyword>
<dbReference type="Pfam" id="PF21082">
    <property type="entry name" value="MS_channel_3rd"/>
    <property type="match status" value="1"/>
</dbReference>
<name>A0A7S9KYB5_9SPHI</name>
<feature type="domain" description="Mechanosensitive ion channel MscS" evidence="9">
    <location>
        <begin position="624"/>
        <end position="690"/>
    </location>
</feature>
<evidence type="ECO:0000313" key="11">
    <source>
        <dbReference type="EMBL" id="QPH39072.1"/>
    </source>
</evidence>
<dbReference type="RefSeq" id="WP_196098547.1">
    <property type="nucleotide sequence ID" value="NZ_CP064939.1"/>
</dbReference>
<evidence type="ECO:0000259" key="10">
    <source>
        <dbReference type="Pfam" id="PF21082"/>
    </source>
</evidence>
<evidence type="ECO:0000259" key="9">
    <source>
        <dbReference type="Pfam" id="PF00924"/>
    </source>
</evidence>
<feature type="transmembrane region" description="Helical" evidence="7">
    <location>
        <begin position="495"/>
        <end position="518"/>
    </location>
</feature>
<comment type="similarity">
    <text evidence="2">Belongs to the MscS (TC 1.A.23) family.</text>
</comment>
<keyword evidence="8" id="KW-0732">Signal</keyword>
<dbReference type="GO" id="GO:0008381">
    <property type="term" value="F:mechanosensitive monoatomic ion channel activity"/>
    <property type="evidence" value="ECO:0007669"/>
    <property type="project" value="UniProtKB-ARBA"/>
</dbReference>
<evidence type="ECO:0000313" key="12">
    <source>
        <dbReference type="Proteomes" id="UP000594759"/>
    </source>
</evidence>
<feature type="transmembrane region" description="Helical" evidence="7">
    <location>
        <begin position="299"/>
        <end position="320"/>
    </location>
</feature>
<feature type="chain" id="PRO_5032919214" evidence="8">
    <location>
        <begin position="29"/>
        <end position="786"/>
    </location>
</feature>
<evidence type="ECO:0000256" key="8">
    <source>
        <dbReference type="SAM" id="SignalP"/>
    </source>
</evidence>
<dbReference type="InterPro" id="IPR049278">
    <property type="entry name" value="MS_channel_C"/>
</dbReference>
<keyword evidence="5 7" id="KW-1133">Transmembrane helix</keyword>
<dbReference type="KEGG" id="pex:IZT61_18740"/>
<dbReference type="PANTHER" id="PTHR30347">
    <property type="entry name" value="POTASSIUM CHANNEL RELATED"/>
    <property type="match status" value="1"/>
</dbReference>
<dbReference type="Pfam" id="PF00924">
    <property type="entry name" value="MS_channel_2nd"/>
    <property type="match status" value="1"/>
</dbReference>
<dbReference type="SUPFAM" id="SSF82861">
    <property type="entry name" value="Mechanosensitive channel protein MscS (YggB), transmembrane region"/>
    <property type="match status" value="1"/>
</dbReference>
<feature type="signal peptide" evidence="8">
    <location>
        <begin position="1"/>
        <end position="28"/>
    </location>
</feature>
<dbReference type="Gene3D" id="2.30.30.60">
    <property type="match status" value="1"/>
</dbReference>
<feature type="transmembrane region" description="Helical" evidence="7">
    <location>
        <begin position="379"/>
        <end position="397"/>
    </location>
</feature>
<evidence type="ECO:0000256" key="1">
    <source>
        <dbReference type="ARBA" id="ARBA00004651"/>
    </source>
</evidence>
<evidence type="ECO:0000256" key="3">
    <source>
        <dbReference type="ARBA" id="ARBA00022475"/>
    </source>
</evidence>
<feature type="transmembrane region" description="Helical" evidence="7">
    <location>
        <begin position="409"/>
        <end position="430"/>
    </location>
</feature>
<proteinExistence type="inferred from homology"/>
<dbReference type="EMBL" id="CP064939">
    <property type="protein sequence ID" value="QPH39072.1"/>
    <property type="molecule type" value="Genomic_DNA"/>
</dbReference>
<accession>A0A7S9KYB5</accession>
<dbReference type="Gene3D" id="1.10.287.1260">
    <property type="match status" value="1"/>
</dbReference>
<dbReference type="PANTHER" id="PTHR30347:SF1">
    <property type="entry name" value="MECHANOSENSITIVE CHANNEL MSCK"/>
    <property type="match status" value="1"/>
</dbReference>
<reference evidence="11 12" key="1">
    <citation type="submission" date="2020-11" db="EMBL/GenBank/DDBJ databases">
        <title>Pedobacter endophytica, an endophytic bacteria isolated form Carex pumila.</title>
        <authorList>
            <person name="Peng Y."/>
            <person name="Jiang L."/>
            <person name="Lee J."/>
        </authorList>
    </citation>
    <scope>NUCLEOTIDE SEQUENCE [LARGE SCALE GENOMIC DNA]</scope>
    <source>
        <strain evidence="11 12">JBR3-12</strain>
    </source>
</reference>
<dbReference type="GO" id="GO:0005886">
    <property type="term" value="C:plasma membrane"/>
    <property type="evidence" value="ECO:0007669"/>
    <property type="project" value="UniProtKB-SubCell"/>
</dbReference>
<protein>
    <submittedName>
        <fullName evidence="11">Mechanosensitive ion channel</fullName>
    </submittedName>
</protein>
<dbReference type="SUPFAM" id="SSF50182">
    <property type="entry name" value="Sm-like ribonucleoproteins"/>
    <property type="match status" value="1"/>
</dbReference>
<feature type="transmembrane region" description="Helical" evidence="7">
    <location>
        <begin position="252"/>
        <end position="278"/>
    </location>
</feature>
<evidence type="ECO:0000256" key="7">
    <source>
        <dbReference type="SAM" id="Phobius"/>
    </source>
</evidence>
<keyword evidence="6 7" id="KW-0472">Membrane</keyword>
<evidence type="ECO:0000256" key="5">
    <source>
        <dbReference type="ARBA" id="ARBA00022989"/>
    </source>
</evidence>
<dbReference type="SUPFAM" id="SSF82689">
    <property type="entry name" value="Mechanosensitive channel protein MscS (YggB), C-terminal domain"/>
    <property type="match status" value="1"/>
</dbReference>
<dbReference type="Gene3D" id="3.30.70.100">
    <property type="match status" value="1"/>
</dbReference>
<feature type="transmembrane region" description="Helical" evidence="7">
    <location>
        <begin position="442"/>
        <end position="469"/>
    </location>
</feature>
<dbReference type="InterPro" id="IPR052702">
    <property type="entry name" value="MscS-like_channel"/>
</dbReference>
<evidence type="ECO:0000256" key="4">
    <source>
        <dbReference type="ARBA" id="ARBA00022692"/>
    </source>
</evidence>
<dbReference type="AlphaFoldDB" id="A0A7S9KYB5"/>
<sequence length="786" mass="87928">MNLTSFKKRCVFAALIIAALQLPFPVFSQQKTDSLTLKSGKINESQIPLLVSKVESYNFTIDRSKFLLQRGYDIKKIEHALPAIEKQIKSIKSKFDYKNNRLNLRTLNSGVIILNEVTDHLMAYQTLLSGYYDQLSKSSGTLHGILTDVTLKGKVQDATLRSQLADVLLEGKKLDTAQKHILRRITLLSSHVSVNLLQAKNLSSDMVYLSISKKIDMWSQEEAPLFKAKSNQYENAFSEVILKAFDRSWKIIVIYLGGKIGISVLSILIFAILTGWMLSNMRRVKQLKNSRSILSQLKFLKRGVVLASVFAFFTYIPFLFGNPTMSLQHAIELCRLIALCFVLNPFLTKPGKLVLYGLSVLWVYYALDDILLDSAFAERWILFAAACLLLFLCIKILRNKDKLFSRIEPSPATTALLVFTIFQVVLSMVFNLTGRLSLAKIFGVSAVQCLVLGLSLKVFCALVLEAVYLQTEAYQSSRFSDFINYKGIKSRLQGYLWVFAIVVFFVSLMRNITLYDFLVNAISQFFYQTRTLGTYEFTFFSIGIFIGILWLSSVISSFISFFFSQEAGVAGSSRNSLNSMMLIIRLAIWTVGFIIAVAAAGIPIDKLSIMLGALGVGIGFGLQNIVNNLVSGIIIAFERPIQIGDQIEIGTKAGVVKEIGVRSSKIHSAEGADIIVPNGDLLSQHLINWTMQDRSKRVEFTIGAAYETDIENARELIADKLAENERILQLPEPAIIVQDFGEYAIGIRTMFWVADLSVAGEVRTEAMIEVKKTLTEAGIKLQVRPL</sequence>
<dbReference type="InterPro" id="IPR023408">
    <property type="entry name" value="MscS_beta-dom_sf"/>
</dbReference>